<evidence type="ECO:0008006" key="3">
    <source>
        <dbReference type="Google" id="ProtNLM"/>
    </source>
</evidence>
<reference evidence="2" key="1">
    <citation type="submission" date="2017-09" db="EMBL/GenBank/DDBJ databases">
        <title>Depth-based differentiation of microbial function through sediment-hosted aquifers and enrichment of novel symbionts in the deep terrestrial subsurface.</title>
        <authorList>
            <person name="Probst A.J."/>
            <person name="Ladd B."/>
            <person name="Jarett J.K."/>
            <person name="Geller-Mcgrath D.E."/>
            <person name="Sieber C.M.K."/>
            <person name="Emerson J.B."/>
            <person name="Anantharaman K."/>
            <person name="Thomas B.C."/>
            <person name="Malmstrom R."/>
            <person name="Stieglmeier M."/>
            <person name="Klingl A."/>
            <person name="Woyke T."/>
            <person name="Ryan C.M."/>
            <person name="Banfield J.F."/>
        </authorList>
    </citation>
    <scope>NUCLEOTIDE SEQUENCE [LARGE SCALE GENOMIC DNA]</scope>
</reference>
<comment type="caution">
    <text evidence="1">The sequence shown here is derived from an EMBL/GenBank/DDBJ whole genome shotgun (WGS) entry which is preliminary data.</text>
</comment>
<organism evidence="1 2">
    <name type="scientific">Candidatus Beckwithbacteria bacterium CG10_big_fil_rev_8_21_14_0_10_34_10</name>
    <dbReference type="NCBI Taxonomy" id="1974495"/>
    <lineage>
        <taxon>Bacteria</taxon>
        <taxon>Candidatus Beckwithiibacteriota</taxon>
    </lineage>
</organism>
<protein>
    <recommendedName>
        <fullName evidence="3">Polymerase nucleotidyl transferase domain-containing protein</fullName>
    </recommendedName>
</protein>
<accession>A0A2H0WCA7</accession>
<sequence>MRALEKAVLKTLFYHQLFDYPLRKKEIKKLLIFSSLKKINKDIRKNIDQNLSGVLKNLVKDKNIKLVFPYYFLTNKDLSNNNKKDLVDLRNKRKKISQQKLILAKKYIKILSLISSIKMIGITGALAMENSELNDDIDLLIITQKNRLWLTRLLVVLTLEILNKRRKPNNRNIKDKFCLNIFLDEEGLKIETQKQNLFTAHEIVQMKVVLNKNKTYEKFIQKNLWLKKYLPFSIDKKNIEIIKNSNNIKEKEKKISFLNFLEKKAFKFQTLYMRKRVTRESINLHYAFFHPQNRSKEILLKFKRRQLKI</sequence>
<dbReference type="EMBL" id="PEZT01000004">
    <property type="protein sequence ID" value="PIS09539.1"/>
    <property type="molecule type" value="Genomic_DNA"/>
</dbReference>
<dbReference type="AlphaFoldDB" id="A0A2H0WCA7"/>
<dbReference type="Proteomes" id="UP000230093">
    <property type="component" value="Unassembled WGS sequence"/>
</dbReference>
<gene>
    <name evidence="1" type="ORF">COT75_00980</name>
</gene>
<proteinExistence type="predicted"/>
<evidence type="ECO:0000313" key="2">
    <source>
        <dbReference type="Proteomes" id="UP000230093"/>
    </source>
</evidence>
<evidence type="ECO:0000313" key="1">
    <source>
        <dbReference type="EMBL" id="PIS09539.1"/>
    </source>
</evidence>
<name>A0A2H0WCA7_9BACT</name>